<proteinExistence type="predicted"/>
<evidence type="ECO:0000313" key="3">
    <source>
        <dbReference type="EMBL" id="KAF2446168.1"/>
    </source>
</evidence>
<sequence length="175" mass="20054">MASPNQLSSSVQEDGEANFEHDEAISQLEGEPTRRHSAVRIRHPPKTLPNFIYEPLSFPTSIRILELLPGNKQDYIQCRLYETTFDQKPQYEALSYIWGDSADKSQIVCCDGVIDIPSNLRDLLRRIRHPSETRHLWADAICINQSDKKEVGHQVGQMSSIYTVAERVIIWLGFE</sequence>
<dbReference type="Proteomes" id="UP000799764">
    <property type="component" value="Unassembled WGS sequence"/>
</dbReference>
<dbReference type="EMBL" id="MU001498">
    <property type="protein sequence ID" value="KAF2446168.1"/>
    <property type="molecule type" value="Genomic_DNA"/>
</dbReference>
<name>A0A9P4UE75_9PLEO</name>
<keyword evidence="4" id="KW-1185">Reference proteome</keyword>
<evidence type="ECO:0000256" key="1">
    <source>
        <dbReference type="SAM" id="MobiDB-lite"/>
    </source>
</evidence>
<feature type="non-terminal residue" evidence="3">
    <location>
        <position position="175"/>
    </location>
</feature>
<feature type="region of interest" description="Disordered" evidence="1">
    <location>
        <begin position="1"/>
        <end position="37"/>
    </location>
</feature>
<dbReference type="InterPro" id="IPR010730">
    <property type="entry name" value="HET"/>
</dbReference>
<dbReference type="InterPro" id="IPR052895">
    <property type="entry name" value="HetReg/Transcr_Mod"/>
</dbReference>
<comment type="caution">
    <text evidence="3">The sequence shown here is derived from an EMBL/GenBank/DDBJ whole genome shotgun (WGS) entry which is preliminary data.</text>
</comment>
<evidence type="ECO:0000313" key="4">
    <source>
        <dbReference type="Proteomes" id="UP000799764"/>
    </source>
</evidence>
<protein>
    <submittedName>
        <fullName evidence="3">HET-domain-containing protein</fullName>
    </submittedName>
</protein>
<dbReference type="Pfam" id="PF06985">
    <property type="entry name" value="HET"/>
    <property type="match status" value="1"/>
</dbReference>
<feature type="domain" description="Heterokaryon incompatibility" evidence="2">
    <location>
        <begin position="91"/>
        <end position="173"/>
    </location>
</feature>
<dbReference type="PANTHER" id="PTHR24148:SF64">
    <property type="entry name" value="HETEROKARYON INCOMPATIBILITY DOMAIN-CONTAINING PROTEIN"/>
    <property type="match status" value="1"/>
</dbReference>
<feature type="compositionally biased region" description="Polar residues" evidence="1">
    <location>
        <begin position="1"/>
        <end position="12"/>
    </location>
</feature>
<dbReference type="OrthoDB" id="2157530at2759"/>
<dbReference type="AlphaFoldDB" id="A0A9P4UE75"/>
<gene>
    <name evidence="3" type="ORF">P171DRAFT_356963</name>
</gene>
<accession>A0A9P4UE75</accession>
<reference evidence="3" key="1">
    <citation type="journal article" date="2020" name="Stud. Mycol.">
        <title>101 Dothideomycetes genomes: a test case for predicting lifestyles and emergence of pathogens.</title>
        <authorList>
            <person name="Haridas S."/>
            <person name="Albert R."/>
            <person name="Binder M."/>
            <person name="Bloem J."/>
            <person name="Labutti K."/>
            <person name="Salamov A."/>
            <person name="Andreopoulos B."/>
            <person name="Baker S."/>
            <person name="Barry K."/>
            <person name="Bills G."/>
            <person name="Bluhm B."/>
            <person name="Cannon C."/>
            <person name="Castanera R."/>
            <person name="Culley D."/>
            <person name="Daum C."/>
            <person name="Ezra D."/>
            <person name="Gonzalez J."/>
            <person name="Henrissat B."/>
            <person name="Kuo A."/>
            <person name="Liang C."/>
            <person name="Lipzen A."/>
            <person name="Lutzoni F."/>
            <person name="Magnuson J."/>
            <person name="Mondo S."/>
            <person name="Nolan M."/>
            <person name="Ohm R."/>
            <person name="Pangilinan J."/>
            <person name="Park H.-J."/>
            <person name="Ramirez L."/>
            <person name="Alfaro M."/>
            <person name="Sun H."/>
            <person name="Tritt A."/>
            <person name="Yoshinaga Y."/>
            <person name="Zwiers L.-H."/>
            <person name="Turgeon B."/>
            <person name="Goodwin S."/>
            <person name="Spatafora J."/>
            <person name="Crous P."/>
            <person name="Grigoriev I."/>
        </authorList>
    </citation>
    <scope>NUCLEOTIDE SEQUENCE</scope>
    <source>
        <strain evidence="3">CBS 690.94</strain>
    </source>
</reference>
<evidence type="ECO:0000259" key="2">
    <source>
        <dbReference type="Pfam" id="PF06985"/>
    </source>
</evidence>
<dbReference type="PANTHER" id="PTHR24148">
    <property type="entry name" value="ANKYRIN REPEAT DOMAIN-CONTAINING PROTEIN 39 HOMOLOG-RELATED"/>
    <property type="match status" value="1"/>
</dbReference>
<organism evidence="3 4">
    <name type="scientific">Karstenula rhodostoma CBS 690.94</name>
    <dbReference type="NCBI Taxonomy" id="1392251"/>
    <lineage>
        <taxon>Eukaryota</taxon>
        <taxon>Fungi</taxon>
        <taxon>Dikarya</taxon>
        <taxon>Ascomycota</taxon>
        <taxon>Pezizomycotina</taxon>
        <taxon>Dothideomycetes</taxon>
        <taxon>Pleosporomycetidae</taxon>
        <taxon>Pleosporales</taxon>
        <taxon>Massarineae</taxon>
        <taxon>Didymosphaeriaceae</taxon>
        <taxon>Karstenula</taxon>
    </lineage>
</organism>